<dbReference type="GO" id="GO:0046872">
    <property type="term" value="F:metal ion binding"/>
    <property type="evidence" value="ECO:0007669"/>
    <property type="project" value="UniProtKB-KW"/>
</dbReference>
<dbReference type="InterPro" id="IPR000977">
    <property type="entry name" value="DNA_ligase_ATP-dep"/>
</dbReference>
<evidence type="ECO:0000313" key="14">
    <source>
        <dbReference type="EMBL" id="SUZ97118.1"/>
    </source>
</evidence>
<evidence type="ECO:0000256" key="3">
    <source>
        <dbReference type="ARBA" id="ARBA00022618"/>
    </source>
</evidence>
<feature type="non-terminal residue" evidence="14">
    <location>
        <position position="1"/>
    </location>
</feature>
<dbReference type="PROSITE" id="PS50160">
    <property type="entry name" value="DNA_LIGASE_A3"/>
    <property type="match status" value="1"/>
</dbReference>
<dbReference type="GO" id="GO:0071897">
    <property type="term" value="P:DNA biosynthetic process"/>
    <property type="evidence" value="ECO:0007669"/>
    <property type="project" value="InterPro"/>
</dbReference>
<evidence type="ECO:0000256" key="7">
    <source>
        <dbReference type="ARBA" id="ARBA00022763"/>
    </source>
</evidence>
<keyword evidence="9" id="KW-0460">Magnesium</keyword>
<dbReference type="AlphaFoldDB" id="A0A381S1C9"/>
<evidence type="ECO:0000256" key="1">
    <source>
        <dbReference type="ARBA" id="ARBA00007572"/>
    </source>
</evidence>
<dbReference type="SUPFAM" id="SSF117018">
    <property type="entry name" value="ATP-dependent DNA ligase DNA-binding domain"/>
    <property type="match status" value="1"/>
</dbReference>
<keyword evidence="4" id="KW-0235">DNA replication</keyword>
<dbReference type="SUPFAM" id="SSF56091">
    <property type="entry name" value="DNA ligase/mRNA capping enzyme, catalytic domain"/>
    <property type="match status" value="1"/>
</dbReference>
<dbReference type="SUPFAM" id="SSF50249">
    <property type="entry name" value="Nucleic acid-binding proteins"/>
    <property type="match status" value="1"/>
</dbReference>
<evidence type="ECO:0000256" key="9">
    <source>
        <dbReference type="ARBA" id="ARBA00022842"/>
    </source>
</evidence>
<organism evidence="14">
    <name type="scientific">marine metagenome</name>
    <dbReference type="NCBI Taxonomy" id="408172"/>
    <lineage>
        <taxon>unclassified sequences</taxon>
        <taxon>metagenomes</taxon>
        <taxon>ecological metagenomes</taxon>
    </lineage>
</organism>
<dbReference type="Gene3D" id="1.10.3260.10">
    <property type="entry name" value="DNA ligase, ATP-dependent, N-terminal domain"/>
    <property type="match status" value="1"/>
</dbReference>
<keyword evidence="12" id="KW-0131">Cell cycle</keyword>
<dbReference type="NCBIfam" id="TIGR00574">
    <property type="entry name" value="dnl1"/>
    <property type="match status" value="1"/>
</dbReference>
<keyword evidence="5" id="KW-0479">Metal-binding</keyword>
<keyword evidence="11" id="KW-0234">DNA repair</keyword>
<dbReference type="GO" id="GO:0006273">
    <property type="term" value="P:lagging strand elongation"/>
    <property type="evidence" value="ECO:0007669"/>
    <property type="project" value="TreeGrafter"/>
</dbReference>
<evidence type="ECO:0000256" key="2">
    <source>
        <dbReference type="ARBA" id="ARBA00022598"/>
    </source>
</evidence>
<keyword evidence="3" id="KW-0132">Cell division</keyword>
<dbReference type="EMBL" id="UINC01002479">
    <property type="protein sequence ID" value="SUZ97118.1"/>
    <property type="molecule type" value="Genomic_DNA"/>
</dbReference>
<dbReference type="Pfam" id="PF01068">
    <property type="entry name" value="DNA_ligase_A_M"/>
    <property type="match status" value="1"/>
</dbReference>
<evidence type="ECO:0000259" key="13">
    <source>
        <dbReference type="PROSITE" id="PS50160"/>
    </source>
</evidence>
<dbReference type="InterPro" id="IPR012340">
    <property type="entry name" value="NA-bd_OB-fold"/>
</dbReference>
<dbReference type="Gene3D" id="2.40.50.140">
    <property type="entry name" value="Nucleic acid-binding proteins"/>
    <property type="match status" value="1"/>
</dbReference>
<evidence type="ECO:0000256" key="6">
    <source>
        <dbReference type="ARBA" id="ARBA00022741"/>
    </source>
</evidence>
<feature type="domain" description="ATP-dependent DNA ligase family profile" evidence="13">
    <location>
        <begin position="327"/>
        <end position="460"/>
    </location>
</feature>
<reference evidence="14" key="1">
    <citation type="submission" date="2018-05" db="EMBL/GenBank/DDBJ databases">
        <authorList>
            <person name="Lanie J.A."/>
            <person name="Ng W.-L."/>
            <person name="Kazmierczak K.M."/>
            <person name="Andrzejewski T.M."/>
            <person name="Davidsen T.M."/>
            <person name="Wayne K.J."/>
            <person name="Tettelin H."/>
            <person name="Glass J.I."/>
            <person name="Rusch D."/>
            <person name="Podicherti R."/>
            <person name="Tsui H.-C.T."/>
            <person name="Winkler M.E."/>
        </authorList>
    </citation>
    <scope>NUCLEOTIDE SEQUENCE</scope>
</reference>
<dbReference type="GO" id="GO:0006281">
    <property type="term" value="P:DNA repair"/>
    <property type="evidence" value="ECO:0007669"/>
    <property type="project" value="UniProtKB-KW"/>
</dbReference>
<dbReference type="CDD" id="cd07901">
    <property type="entry name" value="Adenylation_DNA_ligase_Arch_LigB"/>
    <property type="match status" value="1"/>
</dbReference>
<evidence type="ECO:0000256" key="12">
    <source>
        <dbReference type="ARBA" id="ARBA00023306"/>
    </source>
</evidence>
<dbReference type="InterPro" id="IPR036599">
    <property type="entry name" value="DNA_ligase_N_sf"/>
</dbReference>
<sequence length="564" mass="61963">VDYERLTEAYSAMEQTRSRLEIATLLAGLFRDTPPEELAAVAHLCLGKLGPAYDSREVGLSDKSVLRTLALASGAPLDNLQANYAKAGDIGLVAEEALAAKSQQPLFGSPLTVSRVWERLHALSLETGSGSQERKFRALAELLHDGTPQDARYLCRTAVGKLRLGFSQMLLVDGLAEAFGSREERNMVEAAYNRHPDIGWLAQRTAADFSSLADVRTTPGIPLRPMLGERLASAEAVLEKHDGESAFEWKYDGLRVQAHLLKGGTRLFSRSLEDLTPQFPDVVDALEQVLPTGVIVEGEALAIDEAGNLLPFQVIAKRRGRKHGLAEKLEEIPVGVRLFDLLYANGQETLATPFTERRERLETLFTPSDRVACTTLLRTTNAAEAEQFMLDALEGGCEGLMSKALNGSYRAGARGWQWIKYKPDYRSDLADTIDAVVVGGFHGRGRRGGFWGALLMATRTPTGFETVCKLGSGFSDEDLAMLKQRLDPTQRTEPPAGLEWKLEPDAWFEPELVLELLGAEISQSPIHTCGGGYAVRFPRYKRQRDDKTPETATGSDEVIAMYKL</sequence>
<dbReference type="Pfam" id="PF04675">
    <property type="entry name" value="DNA_ligase_A_N"/>
    <property type="match status" value="1"/>
</dbReference>
<dbReference type="HAMAP" id="MF_00407">
    <property type="entry name" value="DNA_ligase"/>
    <property type="match status" value="1"/>
</dbReference>
<name>A0A381S1C9_9ZZZZ</name>
<dbReference type="GO" id="GO:0006310">
    <property type="term" value="P:DNA recombination"/>
    <property type="evidence" value="ECO:0007669"/>
    <property type="project" value="UniProtKB-KW"/>
</dbReference>
<evidence type="ECO:0000256" key="5">
    <source>
        <dbReference type="ARBA" id="ARBA00022723"/>
    </source>
</evidence>
<dbReference type="GO" id="GO:0003910">
    <property type="term" value="F:DNA ligase (ATP) activity"/>
    <property type="evidence" value="ECO:0007669"/>
    <property type="project" value="InterPro"/>
</dbReference>
<proteinExistence type="inferred from homology"/>
<dbReference type="InterPro" id="IPR050191">
    <property type="entry name" value="ATP-dep_DNA_ligase"/>
</dbReference>
<accession>A0A381S1C9</accession>
<comment type="similarity">
    <text evidence="1">Belongs to the ATP-dependent DNA ligase family.</text>
</comment>
<gene>
    <name evidence="14" type="ORF">METZ01_LOCUS49972</name>
</gene>
<keyword evidence="6" id="KW-0547">Nucleotide-binding</keyword>
<protein>
    <recommendedName>
        <fullName evidence="13">ATP-dependent DNA ligase family profile domain-containing protein</fullName>
    </recommendedName>
</protein>
<dbReference type="InterPro" id="IPR012310">
    <property type="entry name" value="DNA_ligase_ATP-dep_cent"/>
</dbReference>
<evidence type="ECO:0000256" key="11">
    <source>
        <dbReference type="ARBA" id="ARBA00023204"/>
    </source>
</evidence>
<dbReference type="InterPro" id="IPR012308">
    <property type="entry name" value="DNA_ligase_ATP-dep_N"/>
</dbReference>
<dbReference type="Pfam" id="PF04679">
    <property type="entry name" value="DNA_ligase_A_C"/>
    <property type="match status" value="1"/>
</dbReference>
<dbReference type="PANTHER" id="PTHR45674:SF4">
    <property type="entry name" value="DNA LIGASE 1"/>
    <property type="match status" value="1"/>
</dbReference>
<dbReference type="PANTHER" id="PTHR45674">
    <property type="entry name" value="DNA LIGASE 1/3 FAMILY MEMBER"/>
    <property type="match status" value="1"/>
</dbReference>
<keyword evidence="2" id="KW-0436">Ligase</keyword>
<evidence type="ECO:0000256" key="4">
    <source>
        <dbReference type="ARBA" id="ARBA00022705"/>
    </source>
</evidence>
<evidence type="ECO:0000256" key="8">
    <source>
        <dbReference type="ARBA" id="ARBA00022840"/>
    </source>
</evidence>
<dbReference type="GO" id="GO:0051301">
    <property type="term" value="P:cell division"/>
    <property type="evidence" value="ECO:0007669"/>
    <property type="project" value="UniProtKB-KW"/>
</dbReference>
<keyword evidence="10" id="KW-0233">DNA recombination</keyword>
<dbReference type="Gene3D" id="3.30.470.30">
    <property type="entry name" value="DNA ligase/mRNA capping enzyme"/>
    <property type="match status" value="1"/>
</dbReference>
<evidence type="ECO:0000256" key="10">
    <source>
        <dbReference type="ARBA" id="ARBA00023172"/>
    </source>
</evidence>
<dbReference type="InterPro" id="IPR022865">
    <property type="entry name" value="DNA_ligae_ATP-dep_bac/arc"/>
</dbReference>
<keyword evidence="7" id="KW-0227">DNA damage</keyword>
<dbReference type="InterPro" id="IPR012309">
    <property type="entry name" value="DNA_ligase_ATP-dep_C"/>
</dbReference>
<dbReference type="GO" id="GO:0003677">
    <property type="term" value="F:DNA binding"/>
    <property type="evidence" value="ECO:0007669"/>
    <property type="project" value="InterPro"/>
</dbReference>
<dbReference type="GO" id="GO:0005524">
    <property type="term" value="F:ATP binding"/>
    <property type="evidence" value="ECO:0007669"/>
    <property type="project" value="UniProtKB-KW"/>
</dbReference>
<keyword evidence="8" id="KW-0067">ATP-binding</keyword>